<proteinExistence type="predicted"/>
<dbReference type="EMBL" id="LODT01000037">
    <property type="protein sequence ID" value="KYQ90493.1"/>
    <property type="molecule type" value="Genomic_DNA"/>
</dbReference>
<dbReference type="SUPFAM" id="SSF52047">
    <property type="entry name" value="RNI-like"/>
    <property type="match status" value="1"/>
</dbReference>
<evidence type="ECO:0000313" key="1">
    <source>
        <dbReference type="EMBL" id="KYQ90493.1"/>
    </source>
</evidence>
<evidence type="ECO:0000313" key="2">
    <source>
        <dbReference type="Proteomes" id="UP000076078"/>
    </source>
</evidence>
<dbReference type="Proteomes" id="UP000076078">
    <property type="component" value="Unassembled WGS sequence"/>
</dbReference>
<comment type="caution">
    <text evidence="1">The sequence shown here is derived from an EMBL/GenBank/DDBJ whole genome shotgun (WGS) entry which is preliminary data.</text>
</comment>
<dbReference type="AlphaFoldDB" id="A0A151Z989"/>
<accession>A0A151Z989</accession>
<reference evidence="1 2" key="1">
    <citation type="submission" date="2015-12" db="EMBL/GenBank/DDBJ databases">
        <title>Dictyostelia acquired genes for synthesis and detection of signals that induce cell-type specialization by lateral gene transfer from prokaryotes.</title>
        <authorList>
            <person name="Gloeckner G."/>
            <person name="Schaap P."/>
        </authorList>
    </citation>
    <scope>NUCLEOTIDE SEQUENCE [LARGE SCALE GENOMIC DNA]</scope>
    <source>
        <strain evidence="1 2">TK</strain>
    </source>
</reference>
<protein>
    <submittedName>
        <fullName evidence="1">Uncharacterized protein</fullName>
    </submittedName>
</protein>
<dbReference type="InParanoid" id="A0A151Z989"/>
<name>A0A151Z989_TIELA</name>
<gene>
    <name evidence="1" type="ORF">DLAC_09119</name>
</gene>
<organism evidence="1 2">
    <name type="scientific">Tieghemostelium lacteum</name>
    <name type="common">Slime mold</name>
    <name type="synonym">Dictyostelium lacteum</name>
    <dbReference type="NCBI Taxonomy" id="361077"/>
    <lineage>
        <taxon>Eukaryota</taxon>
        <taxon>Amoebozoa</taxon>
        <taxon>Evosea</taxon>
        <taxon>Eumycetozoa</taxon>
        <taxon>Dictyostelia</taxon>
        <taxon>Dictyosteliales</taxon>
        <taxon>Raperosteliaceae</taxon>
        <taxon>Tieghemostelium</taxon>
    </lineage>
</organism>
<keyword evidence="2" id="KW-1185">Reference proteome</keyword>
<sequence>MDLPNILIQKILEYRINLEYKLNTYYNLVYQLSLLSKSVILEILPKVRFLKRLEEVKSIKILKKLNKLTNRCDLKYTLEIPKEIVISYMENKTELSQVTKRVSHLDIIINDTDKQNEILDLFSNVDSIFFIIDDQKSIDNMCDIQFGKFKVGTQFEIKIQEEPSFRVITISDLLFNNSKFRNVDLSKVSIPDPLNIVNSNNMLKELTLYMVSIKPENLLILLKASQSLEILNISMLYLFDIPIEDIVNALNNMKNLGLLSLHYDLILFQDVVYLLNMIKCPRIYFNLQIESESDEQVYNVSINNSHIREIRINEYSSFNHDSNCKFNFLNIWNPMTSLESIDLTPNCPLSHNQSYKTKIDQLVNLTNITITTPTSSHEHPQKTINLFIKSNLPKLNTISINNSVVIDVYIKPSILLQNQYLHTLKINALEFPNLIILLECIENHKPLHTLIIKRIRTTKSDILHDLVPLIQYNQYLHTLSLGERVSIQNHDTQNEYSCILQILQNNQHLRSLTFPTSPYKKMDTTTLEDFKTLLKSDRVKSLSYIGTTFCEYPDILELCDKYSVSTLTEIKDDY</sequence>